<dbReference type="PROSITE" id="PS51186">
    <property type="entry name" value="GNAT"/>
    <property type="match status" value="1"/>
</dbReference>
<dbReference type="RefSeq" id="WP_129354342.1">
    <property type="nucleotide sequence ID" value="NZ_CP026538.1"/>
</dbReference>
<name>A0A4P6HN72_9BACT</name>
<feature type="domain" description="N-acetyltransferase" evidence="3">
    <location>
        <begin position="7"/>
        <end position="160"/>
    </location>
</feature>
<dbReference type="InterPro" id="IPR016181">
    <property type="entry name" value="Acyl_CoA_acyltransferase"/>
</dbReference>
<proteinExistence type="predicted"/>
<dbReference type="EMBL" id="CP026538">
    <property type="protein sequence ID" value="QAZ68671.1"/>
    <property type="molecule type" value="Genomic_DNA"/>
</dbReference>
<dbReference type="KEGG" id="dcb:C3Y92_16110"/>
<accession>A0A4P6HN72</accession>
<dbReference type="Gene3D" id="3.40.630.30">
    <property type="match status" value="1"/>
</dbReference>
<protein>
    <submittedName>
        <fullName evidence="4">GNAT family N-acetyltransferase</fullName>
    </submittedName>
</protein>
<evidence type="ECO:0000256" key="1">
    <source>
        <dbReference type="ARBA" id="ARBA00022679"/>
    </source>
</evidence>
<organism evidence="4 5">
    <name type="scientific">Solidesulfovibrio carbinolicus</name>
    <dbReference type="NCBI Taxonomy" id="296842"/>
    <lineage>
        <taxon>Bacteria</taxon>
        <taxon>Pseudomonadati</taxon>
        <taxon>Thermodesulfobacteriota</taxon>
        <taxon>Desulfovibrionia</taxon>
        <taxon>Desulfovibrionales</taxon>
        <taxon>Desulfovibrionaceae</taxon>
        <taxon>Solidesulfovibrio</taxon>
    </lineage>
</organism>
<reference evidence="4 5" key="1">
    <citation type="submission" date="2018-02" db="EMBL/GenBank/DDBJ databases">
        <title>Genome sequence of Desulfovibrio carbinolicus DSM 3852.</title>
        <authorList>
            <person name="Wilbanks E."/>
            <person name="Skennerton C.T."/>
            <person name="Orphan V.J."/>
        </authorList>
    </citation>
    <scope>NUCLEOTIDE SEQUENCE [LARGE SCALE GENOMIC DNA]</scope>
    <source>
        <strain evidence="4 5">DSM 3852</strain>
    </source>
</reference>
<evidence type="ECO:0000259" key="3">
    <source>
        <dbReference type="PROSITE" id="PS51186"/>
    </source>
</evidence>
<dbReference type="InterPro" id="IPR050832">
    <property type="entry name" value="Bact_Acetyltransf"/>
</dbReference>
<dbReference type="GO" id="GO:0016747">
    <property type="term" value="F:acyltransferase activity, transferring groups other than amino-acyl groups"/>
    <property type="evidence" value="ECO:0007669"/>
    <property type="project" value="InterPro"/>
</dbReference>
<evidence type="ECO:0000313" key="4">
    <source>
        <dbReference type="EMBL" id="QAZ68671.1"/>
    </source>
</evidence>
<dbReference type="PANTHER" id="PTHR43877">
    <property type="entry name" value="AMINOALKYLPHOSPHONATE N-ACETYLTRANSFERASE-RELATED-RELATED"/>
    <property type="match status" value="1"/>
</dbReference>
<keyword evidence="5" id="KW-1185">Reference proteome</keyword>
<evidence type="ECO:0000256" key="2">
    <source>
        <dbReference type="ARBA" id="ARBA00023315"/>
    </source>
</evidence>
<gene>
    <name evidence="4" type="ORF">C3Y92_16110</name>
</gene>
<dbReference type="Proteomes" id="UP000293296">
    <property type="component" value="Chromosome"/>
</dbReference>
<dbReference type="InterPro" id="IPR000182">
    <property type="entry name" value="GNAT_dom"/>
</dbReference>
<evidence type="ECO:0000313" key="5">
    <source>
        <dbReference type="Proteomes" id="UP000293296"/>
    </source>
</evidence>
<dbReference type="AlphaFoldDB" id="A0A4P6HN72"/>
<dbReference type="SUPFAM" id="SSF55729">
    <property type="entry name" value="Acyl-CoA N-acyltransferases (Nat)"/>
    <property type="match status" value="1"/>
</dbReference>
<dbReference type="Pfam" id="PF13673">
    <property type="entry name" value="Acetyltransf_10"/>
    <property type="match status" value="1"/>
</dbReference>
<dbReference type="OrthoDB" id="5381096at2"/>
<keyword evidence="1 4" id="KW-0808">Transferase</keyword>
<sequence length="161" mass="16758">MSVPPVLTIRPAAAADATALSRVFVAAIEAKAREGYGPRERAAWAARGTPERFAAMLDDSRNTILAAWQGGRLCGLAGLTGFEVSLLYAAPDAPAGTGGALLAAVEALARQRGLGGLELCASRNALSFYLRHGYAIITPAKRELTPQVSLPVCLMAKSLVP</sequence>
<keyword evidence="2" id="KW-0012">Acyltransferase</keyword>